<organism evidence="2 4">
    <name type="scientific">Orbilia oligospora</name>
    <name type="common">Nematode-trapping fungus</name>
    <name type="synonym">Arthrobotrys oligospora</name>
    <dbReference type="NCBI Taxonomy" id="2813651"/>
    <lineage>
        <taxon>Eukaryota</taxon>
        <taxon>Fungi</taxon>
        <taxon>Dikarya</taxon>
        <taxon>Ascomycota</taxon>
        <taxon>Pezizomycotina</taxon>
        <taxon>Orbiliomycetes</taxon>
        <taxon>Orbiliales</taxon>
        <taxon>Orbiliaceae</taxon>
        <taxon>Orbilia</taxon>
    </lineage>
</organism>
<evidence type="ECO:0000313" key="5">
    <source>
        <dbReference type="Proteomes" id="UP000480548"/>
    </source>
</evidence>
<feature type="region of interest" description="Disordered" evidence="1">
    <location>
        <begin position="222"/>
        <end position="255"/>
    </location>
</feature>
<gene>
    <name evidence="2" type="ORF">TWF102_002714</name>
    <name evidence="3" type="ORF">TWF703_005235</name>
</gene>
<feature type="compositionally biased region" description="Acidic residues" evidence="1">
    <location>
        <begin position="244"/>
        <end position="255"/>
    </location>
</feature>
<accession>A0A7C8JD19</accession>
<proteinExistence type="predicted"/>
<evidence type="ECO:0000256" key="1">
    <source>
        <dbReference type="SAM" id="MobiDB-lite"/>
    </source>
</evidence>
<evidence type="ECO:0008006" key="6">
    <source>
        <dbReference type="Google" id="ProtNLM"/>
    </source>
</evidence>
<evidence type="ECO:0000313" key="4">
    <source>
        <dbReference type="Proteomes" id="UP000475325"/>
    </source>
</evidence>
<sequence length="364" mass="42294">MIYYREGTRCNFGPLNFTIGIKNEDGSNACAFYVNRDVFLALAPRFEQYVDEKSRRADEEITEYFIPLDPYKAELMRSFAIFINEGILVIPQYESWGVPDNLLFLYNFANTLGCSLMKGSIIKRMKDTVVGLSKEIDASAGKHGGDLEYETMDWINVFYECSTEAEVKEFKMWRLVEAFMGKNPWMKLELLGLRIEDQWDYKLRYQVLGNMRRLTESEIETGFSNGHPVRPSEYDYPDTRTEEGASDFESGDDYGEDYYSGEYSGEEYYGEESYGEGYYGEDDDGEEYYGEGGYGEGYSGEHYGEEDYGEEDHGEEYYGEEYYDEEYYGEGDYTWDTYEEHESVADLREGVVVLEIRTNGVEDF</sequence>
<evidence type="ECO:0000313" key="3">
    <source>
        <dbReference type="EMBL" id="KAF3136915.1"/>
    </source>
</evidence>
<feature type="compositionally biased region" description="Acidic residues" evidence="1">
    <location>
        <begin position="304"/>
        <end position="317"/>
    </location>
</feature>
<feature type="compositionally biased region" description="Basic and acidic residues" evidence="1">
    <location>
        <begin position="230"/>
        <end position="243"/>
    </location>
</feature>
<dbReference type="EMBL" id="WIQZ01000027">
    <property type="protein sequence ID" value="KAF3136915.1"/>
    <property type="molecule type" value="Genomic_DNA"/>
</dbReference>
<reference evidence="4 5" key="1">
    <citation type="submission" date="2019-06" db="EMBL/GenBank/DDBJ databases">
        <authorList>
            <person name="Palmer J.M."/>
        </authorList>
    </citation>
    <scope>NUCLEOTIDE SEQUENCE [LARGE SCALE GENOMIC DNA]</scope>
    <source>
        <strain evidence="2 4">TWF102</strain>
        <strain evidence="3 5">TWF703</strain>
    </source>
</reference>
<evidence type="ECO:0000313" key="2">
    <source>
        <dbReference type="EMBL" id="KAF3104953.1"/>
    </source>
</evidence>
<comment type="caution">
    <text evidence="2">The sequence shown here is derived from an EMBL/GenBank/DDBJ whole genome shotgun (WGS) entry which is preliminary data.</text>
</comment>
<name>A0A7C8JD19_ORBOL</name>
<dbReference type="Proteomes" id="UP000475325">
    <property type="component" value="Unassembled WGS sequence"/>
</dbReference>
<dbReference type="AlphaFoldDB" id="A0A7C8JD19"/>
<dbReference type="Proteomes" id="UP000480548">
    <property type="component" value="Unassembled WGS sequence"/>
</dbReference>
<feature type="region of interest" description="Disordered" evidence="1">
    <location>
        <begin position="282"/>
        <end position="317"/>
    </location>
</feature>
<protein>
    <recommendedName>
        <fullName evidence="6">BTB domain-containing protein</fullName>
    </recommendedName>
</protein>
<dbReference type="EMBL" id="WIQW01000015">
    <property type="protein sequence ID" value="KAF3104953.1"/>
    <property type="molecule type" value="Genomic_DNA"/>
</dbReference>